<dbReference type="GO" id="GO:0000462">
    <property type="term" value="P:maturation of SSU-rRNA from tricistronic rRNA transcript (SSU-rRNA, 5.8S rRNA, LSU-rRNA)"/>
    <property type="evidence" value="ECO:0007669"/>
    <property type="project" value="TreeGrafter"/>
</dbReference>
<dbReference type="AlphaFoldDB" id="A0AAV5RI95"/>
<gene>
    <name evidence="2" type="ORF">DASB73_022080</name>
</gene>
<feature type="compositionally biased region" description="Polar residues" evidence="1">
    <location>
        <begin position="160"/>
        <end position="176"/>
    </location>
</feature>
<keyword evidence="3" id="KW-1185">Reference proteome</keyword>
<evidence type="ECO:0000313" key="2">
    <source>
        <dbReference type="EMBL" id="GMM51250.1"/>
    </source>
</evidence>
<evidence type="ECO:0000256" key="1">
    <source>
        <dbReference type="SAM" id="MobiDB-lite"/>
    </source>
</evidence>
<accession>A0AAV5RI95</accession>
<feature type="compositionally biased region" description="Acidic residues" evidence="1">
    <location>
        <begin position="135"/>
        <end position="155"/>
    </location>
</feature>
<dbReference type="PANTHER" id="PTHR13237:SF9">
    <property type="entry name" value="NEUROGUIDIN"/>
    <property type="match status" value="1"/>
</dbReference>
<dbReference type="InterPro" id="IPR007146">
    <property type="entry name" value="Sas10/Utp3/C1D"/>
</dbReference>
<feature type="compositionally biased region" description="Basic and acidic residues" evidence="1">
    <location>
        <begin position="122"/>
        <end position="134"/>
    </location>
</feature>
<dbReference type="Pfam" id="PF04000">
    <property type="entry name" value="Sas10_Utp3"/>
    <property type="match status" value="1"/>
</dbReference>
<sequence>MEAIQSTIDSILSSLKEEKFISEQTLKDASKGISLLELKNEALLSYIANLLLLSASQLERNENVFNDSRKATIEQRVTLEKGVKGLEAKIGYQVDKVLRAYRRSLDDAETGSENAKLAARKARAEQKAADKAELQELEDEEKAEAESDGSSDSDFDATSFRPNLSGIATTRGTKSNVYGKDKNDKEETYVPPKISANMPAFEKEKRAAPRQRDFAMEEYIRETGDAPLTEASVGSKIMDHGRGGELTRSEIRKNKEIQDYEESNFTRISTTSSKRARKDAHKRQRDAMTKKFFGEDWGFLDNHDDSRKRRKK</sequence>
<reference evidence="2 3" key="1">
    <citation type="journal article" date="2023" name="Elife">
        <title>Identification of key yeast species and microbe-microbe interactions impacting larval growth of Drosophila in the wild.</title>
        <authorList>
            <person name="Mure A."/>
            <person name="Sugiura Y."/>
            <person name="Maeda R."/>
            <person name="Honda K."/>
            <person name="Sakurai N."/>
            <person name="Takahashi Y."/>
            <person name="Watada M."/>
            <person name="Katoh T."/>
            <person name="Gotoh A."/>
            <person name="Gotoh Y."/>
            <person name="Taniguchi I."/>
            <person name="Nakamura K."/>
            <person name="Hayashi T."/>
            <person name="Katayama T."/>
            <person name="Uemura T."/>
            <person name="Hattori Y."/>
        </authorList>
    </citation>
    <scope>NUCLEOTIDE SEQUENCE [LARGE SCALE GENOMIC DNA]</scope>
    <source>
        <strain evidence="2 3">SB-73</strain>
    </source>
</reference>
<dbReference type="Proteomes" id="UP001362899">
    <property type="component" value="Unassembled WGS sequence"/>
</dbReference>
<feature type="region of interest" description="Disordered" evidence="1">
    <location>
        <begin position="109"/>
        <end position="210"/>
    </location>
</feature>
<name>A0AAV5RI95_STABA</name>
<comment type="caution">
    <text evidence="2">The sequence shown here is derived from an EMBL/GenBank/DDBJ whole genome shotgun (WGS) entry which is preliminary data.</text>
</comment>
<protein>
    <submittedName>
        <fullName evidence="2">Lcp5 protein</fullName>
    </submittedName>
</protein>
<dbReference type="PANTHER" id="PTHR13237">
    <property type="entry name" value="SOMETHING ABOUT SILENCING PROTEIN 10-RELATED"/>
    <property type="match status" value="1"/>
</dbReference>
<dbReference type="GO" id="GO:0032040">
    <property type="term" value="C:small-subunit processome"/>
    <property type="evidence" value="ECO:0007669"/>
    <property type="project" value="TreeGrafter"/>
</dbReference>
<proteinExistence type="predicted"/>
<feature type="compositionally biased region" description="Basic and acidic residues" evidence="1">
    <location>
        <begin position="179"/>
        <end position="188"/>
    </location>
</feature>
<feature type="compositionally biased region" description="Basic and acidic residues" evidence="1">
    <location>
        <begin position="201"/>
        <end position="210"/>
    </location>
</feature>
<organism evidence="2 3">
    <name type="scientific">Starmerella bacillaris</name>
    <name type="common">Yeast</name>
    <name type="synonym">Candida zemplinina</name>
    <dbReference type="NCBI Taxonomy" id="1247836"/>
    <lineage>
        <taxon>Eukaryota</taxon>
        <taxon>Fungi</taxon>
        <taxon>Dikarya</taxon>
        <taxon>Ascomycota</taxon>
        <taxon>Saccharomycotina</taxon>
        <taxon>Dipodascomycetes</taxon>
        <taxon>Dipodascales</taxon>
        <taxon>Trichomonascaceae</taxon>
        <taxon>Starmerella</taxon>
    </lineage>
</organism>
<evidence type="ECO:0000313" key="3">
    <source>
        <dbReference type="Proteomes" id="UP001362899"/>
    </source>
</evidence>
<dbReference type="EMBL" id="BTGC01000003">
    <property type="protein sequence ID" value="GMM51250.1"/>
    <property type="molecule type" value="Genomic_DNA"/>
</dbReference>